<sequence>MTSYEIWLLETKPQPEIGSKWTLALRQVGTNRTTLYTLMGGVRIGDGPYTHKAWPNVPFSPVFLQPCSPFEKYTPIGTIDELGKLEFEEFFHRTEVGPNQFFVVRFFAQLAKTGLLGWDVVREWKGKARYTEKEWEIFLGKYTIVDQAFLDNYEEIQKA</sequence>
<name>A0ABR4H656_9EURO</name>
<evidence type="ECO:0000313" key="1">
    <source>
        <dbReference type="EMBL" id="KAL2810937.1"/>
    </source>
</evidence>
<proteinExistence type="predicted"/>
<dbReference type="Proteomes" id="UP001610334">
    <property type="component" value="Unassembled WGS sequence"/>
</dbReference>
<dbReference type="EMBL" id="JBFXLT010000064">
    <property type="protein sequence ID" value="KAL2810937.1"/>
    <property type="molecule type" value="Genomic_DNA"/>
</dbReference>
<accession>A0ABR4H656</accession>
<protein>
    <submittedName>
        <fullName evidence="1">Uncharacterized protein</fullName>
    </submittedName>
</protein>
<reference evidence="1 2" key="1">
    <citation type="submission" date="2024-07" db="EMBL/GenBank/DDBJ databases">
        <title>Section-level genome sequencing and comparative genomics of Aspergillus sections Usti and Cavernicolus.</title>
        <authorList>
            <consortium name="Lawrence Berkeley National Laboratory"/>
            <person name="Nybo J.L."/>
            <person name="Vesth T.C."/>
            <person name="Theobald S."/>
            <person name="Frisvad J.C."/>
            <person name="Larsen T.O."/>
            <person name="Kjaerboelling I."/>
            <person name="Rothschild-Mancinelli K."/>
            <person name="Lyhne E.K."/>
            <person name="Kogle M.E."/>
            <person name="Barry K."/>
            <person name="Clum A."/>
            <person name="Na H."/>
            <person name="Ledsgaard L."/>
            <person name="Lin J."/>
            <person name="Lipzen A."/>
            <person name="Kuo A."/>
            <person name="Riley R."/>
            <person name="Mondo S."/>
            <person name="Labutti K."/>
            <person name="Haridas S."/>
            <person name="Pangalinan J."/>
            <person name="Salamov A.A."/>
            <person name="Simmons B.A."/>
            <person name="Magnuson J.K."/>
            <person name="Chen J."/>
            <person name="Drula E."/>
            <person name="Henrissat B."/>
            <person name="Wiebenga A."/>
            <person name="Lubbers R.J."/>
            <person name="Gomes A.C."/>
            <person name="Makela M.R."/>
            <person name="Stajich J."/>
            <person name="Grigoriev I.V."/>
            <person name="Mortensen U.H."/>
            <person name="De Vries R.P."/>
            <person name="Baker S.E."/>
            <person name="Andersen M.R."/>
        </authorList>
    </citation>
    <scope>NUCLEOTIDE SEQUENCE [LARGE SCALE GENOMIC DNA]</scope>
    <source>
        <strain evidence="1 2">CBS 588.65</strain>
    </source>
</reference>
<keyword evidence="2" id="KW-1185">Reference proteome</keyword>
<organism evidence="1 2">
    <name type="scientific">Aspergillus granulosus</name>
    <dbReference type="NCBI Taxonomy" id="176169"/>
    <lineage>
        <taxon>Eukaryota</taxon>
        <taxon>Fungi</taxon>
        <taxon>Dikarya</taxon>
        <taxon>Ascomycota</taxon>
        <taxon>Pezizomycotina</taxon>
        <taxon>Eurotiomycetes</taxon>
        <taxon>Eurotiomycetidae</taxon>
        <taxon>Eurotiales</taxon>
        <taxon>Aspergillaceae</taxon>
        <taxon>Aspergillus</taxon>
        <taxon>Aspergillus subgen. Nidulantes</taxon>
    </lineage>
</organism>
<evidence type="ECO:0000313" key="2">
    <source>
        <dbReference type="Proteomes" id="UP001610334"/>
    </source>
</evidence>
<comment type="caution">
    <text evidence="1">The sequence shown here is derived from an EMBL/GenBank/DDBJ whole genome shotgun (WGS) entry which is preliminary data.</text>
</comment>
<gene>
    <name evidence="1" type="ORF">BJX63DRAFT_433762</name>
</gene>